<dbReference type="InterPro" id="IPR006423">
    <property type="entry name" value="Lipo_e_P4"/>
</dbReference>
<name>A0A7D3XMH3_9BACT</name>
<dbReference type="CDD" id="cd07534">
    <property type="entry name" value="HAD_CAP"/>
    <property type="match status" value="1"/>
</dbReference>
<dbReference type="InterPro" id="IPR005519">
    <property type="entry name" value="Acid_phosphat_B-like"/>
</dbReference>
<reference evidence="3 4" key="1">
    <citation type="submission" date="2019-07" db="EMBL/GenBank/DDBJ databases">
        <title>Thalassofilum flectens gen. nov., sp. nov., a novel moderate thermophilic anaerobe from a shallow sea hot spring in Kunashir Island (Russia), representing a new family in the order Bacteroidales, and proposal of Thalassofilacea fam. nov.</title>
        <authorList>
            <person name="Kochetkova T.V."/>
            <person name="Podosokorskaya O.A."/>
            <person name="Novikov A."/>
            <person name="Elcheninov A.G."/>
            <person name="Toshchakov S.V."/>
            <person name="Kublanov I.V."/>
        </authorList>
    </citation>
    <scope>NUCLEOTIDE SEQUENCE [LARGE SCALE GENOMIC DNA]</scope>
    <source>
        <strain evidence="3 4">38-H</strain>
    </source>
</reference>
<keyword evidence="1 2" id="KW-0732">Signal</keyword>
<dbReference type="RefSeq" id="WP_173076596.1">
    <property type="nucleotide sequence ID" value="NZ_CP041345.1"/>
</dbReference>
<proteinExistence type="predicted"/>
<dbReference type="Gene3D" id="3.40.50.1000">
    <property type="entry name" value="HAD superfamily/HAD-like"/>
    <property type="match status" value="1"/>
</dbReference>
<dbReference type="NCBIfam" id="TIGR01533">
    <property type="entry name" value="lipo_e_P4"/>
    <property type="match status" value="1"/>
</dbReference>
<protein>
    <submittedName>
        <fullName evidence="3">5'-nucleotidase, lipoprotein e(P4) family</fullName>
    </submittedName>
</protein>
<evidence type="ECO:0000256" key="1">
    <source>
        <dbReference type="ARBA" id="ARBA00022729"/>
    </source>
</evidence>
<evidence type="ECO:0000313" key="4">
    <source>
        <dbReference type="Proteomes" id="UP000500961"/>
    </source>
</evidence>
<sequence>MKIKNLLAIAVAFTFLASCANRSKEEKYNHDYLMYATIWYQNSPEMKALYYQGFNIAGERLKQFSKMKTAKPKAVVVDIDETMLNNSPFQAQEIIDNKGYSKEFWNEWCKLAKAEATPGAVEFSKLCDSLGITLFYISNRSVTQFDATLRNLDSLGFAYAKPEYLILKDAESSKKARRAKVTENYEIVLLIGDNLDDFSEIFENRASQWGTKTVDEFKKEFGNRYIILPNPMYGSWEKNIYTKQDTLPAQRDSARRSVLKGFSL</sequence>
<feature type="chain" id="PRO_5029475180" evidence="2">
    <location>
        <begin position="21"/>
        <end position="264"/>
    </location>
</feature>
<evidence type="ECO:0000256" key="2">
    <source>
        <dbReference type="SAM" id="SignalP"/>
    </source>
</evidence>
<keyword evidence="3" id="KW-0449">Lipoprotein</keyword>
<dbReference type="KEGG" id="ttz:FHG85_12945"/>
<dbReference type="PANTHER" id="PTHR31284:SF10">
    <property type="entry name" value="ACID PHOSPHATASE-LIKE PROTEIN"/>
    <property type="match status" value="1"/>
</dbReference>
<dbReference type="PIRSF" id="PIRSF019271">
    <property type="entry name" value="Acid_Ptase_C"/>
    <property type="match status" value="1"/>
</dbReference>
<dbReference type="SFLD" id="SFLDG01125">
    <property type="entry name" value="C1.1:_Acid_Phosphatase_Like"/>
    <property type="match status" value="1"/>
</dbReference>
<accession>A0A7D3XMH3</accession>
<dbReference type="Proteomes" id="UP000500961">
    <property type="component" value="Chromosome"/>
</dbReference>
<evidence type="ECO:0000313" key="3">
    <source>
        <dbReference type="EMBL" id="QKG81135.1"/>
    </source>
</evidence>
<dbReference type="SUPFAM" id="SSF56784">
    <property type="entry name" value="HAD-like"/>
    <property type="match status" value="1"/>
</dbReference>
<dbReference type="AlphaFoldDB" id="A0A7D3XMH3"/>
<dbReference type="PANTHER" id="PTHR31284">
    <property type="entry name" value="ACID PHOSPHATASE-LIKE PROTEIN"/>
    <property type="match status" value="1"/>
</dbReference>
<gene>
    <name evidence="3" type="ORF">FHG85_12945</name>
</gene>
<dbReference type="EMBL" id="CP041345">
    <property type="protein sequence ID" value="QKG81135.1"/>
    <property type="molecule type" value="Genomic_DNA"/>
</dbReference>
<feature type="signal peptide" evidence="2">
    <location>
        <begin position="1"/>
        <end position="20"/>
    </location>
</feature>
<dbReference type="Pfam" id="PF03767">
    <property type="entry name" value="Acid_phosphat_B"/>
    <property type="match status" value="1"/>
</dbReference>
<dbReference type="SFLD" id="SFLDS00003">
    <property type="entry name" value="Haloacid_Dehalogenase"/>
    <property type="match status" value="1"/>
</dbReference>
<organism evidence="3 4">
    <name type="scientific">Tenuifilum thalassicum</name>
    <dbReference type="NCBI Taxonomy" id="2590900"/>
    <lineage>
        <taxon>Bacteria</taxon>
        <taxon>Pseudomonadati</taxon>
        <taxon>Bacteroidota</taxon>
        <taxon>Bacteroidia</taxon>
        <taxon>Bacteroidales</taxon>
        <taxon>Tenuifilaceae</taxon>
        <taxon>Tenuifilum</taxon>
    </lineage>
</organism>
<dbReference type="GO" id="GO:0009279">
    <property type="term" value="C:cell outer membrane"/>
    <property type="evidence" value="ECO:0007669"/>
    <property type="project" value="InterPro"/>
</dbReference>
<keyword evidence="4" id="KW-1185">Reference proteome</keyword>
<dbReference type="InterPro" id="IPR036412">
    <property type="entry name" value="HAD-like_sf"/>
</dbReference>
<dbReference type="PROSITE" id="PS51257">
    <property type="entry name" value="PROKAR_LIPOPROTEIN"/>
    <property type="match status" value="1"/>
</dbReference>
<dbReference type="InterPro" id="IPR023214">
    <property type="entry name" value="HAD_sf"/>
</dbReference>